<evidence type="ECO:0000256" key="1">
    <source>
        <dbReference type="SAM" id="Coils"/>
    </source>
</evidence>
<dbReference type="RefSeq" id="WP_129010827.1">
    <property type="nucleotide sequence ID" value="NZ_CP053835.1"/>
</dbReference>
<evidence type="ECO:0008006" key="4">
    <source>
        <dbReference type="Google" id="ProtNLM"/>
    </source>
</evidence>
<accession>A0AAE7BFT7</accession>
<protein>
    <recommendedName>
        <fullName evidence="4">Relaxase</fullName>
    </recommendedName>
</protein>
<organism evidence="2 3">
    <name type="scientific">Arcobacter defluvii</name>
    <dbReference type="NCBI Taxonomy" id="873191"/>
    <lineage>
        <taxon>Bacteria</taxon>
        <taxon>Pseudomonadati</taxon>
        <taxon>Campylobacterota</taxon>
        <taxon>Epsilonproteobacteria</taxon>
        <taxon>Campylobacterales</taxon>
        <taxon>Arcobacteraceae</taxon>
        <taxon>Arcobacter</taxon>
    </lineage>
</organism>
<keyword evidence="1" id="KW-0175">Coiled coil</keyword>
<sequence length="452" mass="54043">MRNYSSVTSRGVNKNFLELIYEHNVNRLKKGQEIDYLLNKEDSLGNRSKILIGDEFINLESFNQVKENLDKLEEQRQQLISKRENSGDYLQNHLIEFVVALSEEQSNYYLDNDIDLSTGIEKFIENLNENYGIKTLMYSEHFDEGHYEGNEAKKNLHYHIIAYNYHLEKEKSILGSFTKQDFRDLQDLAAISFQQVELDFQRGISKNITKKEHLETLEFALQKQKIELEQLQKRRKEEYYLAKSVKNDIKDLRQNFERDSFEFEQLTNLLNVARQEEKERADKNKIEFENDKEQRGFISSNLKSVLQKHLKKEEFGILKKETITKVENINELFKDLISEFEKMKKIDIQNMDYNNIKNFEKELMNDKTKLVKVIETLDNDNRKLEKENKILKEQQENFVKNFGDFKTKFIEIEQENNKYKDFILQNNLNKNFENFGKIEDKDNNLPFNFSRA</sequence>
<dbReference type="AlphaFoldDB" id="A0AAE7BFT7"/>
<gene>
    <name evidence="2" type="ORF">ADFLV_2758</name>
</gene>
<keyword evidence="3" id="KW-1185">Reference proteome</keyword>
<reference evidence="2 3" key="1">
    <citation type="submission" date="2020-05" db="EMBL/GenBank/DDBJ databases">
        <title>Complete genome sequencing of Campylobacter and Arcobacter type strains.</title>
        <authorList>
            <person name="Miller W.G."/>
            <person name="Yee E."/>
        </authorList>
    </citation>
    <scope>NUCLEOTIDE SEQUENCE [LARGE SCALE GENOMIC DNA]</scope>
    <source>
        <strain evidence="2 3">LMG 25694</strain>
    </source>
</reference>
<feature type="coiled-coil region" evidence="1">
    <location>
        <begin position="367"/>
        <end position="401"/>
    </location>
</feature>
<dbReference type="Proteomes" id="UP000503313">
    <property type="component" value="Chromosome"/>
</dbReference>
<evidence type="ECO:0000313" key="2">
    <source>
        <dbReference type="EMBL" id="QKF78730.1"/>
    </source>
</evidence>
<name>A0AAE7BFT7_9BACT</name>
<evidence type="ECO:0000313" key="3">
    <source>
        <dbReference type="Proteomes" id="UP000503313"/>
    </source>
</evidence>
<dbReference type="KEGG" id="adz:ADFLV_2758"/>
<proteinExistence type="predicted"/>
<dbReference type="EMBL" id="CP053835">
    <property type="protein sequence ID" value="QKF78730.1"/>
    <property type="molecule type" value="Genomic_DNA"/>
</dbReference>